<evidence type="ECO:0000313" key="2">
    <source>
        <dbReference type="EMBL" id="MCP2270054.1"/>
    </source>
</evidence>
<feature type="repeat" description="TPR" evidence="1">
    <location>
        <begin position="459"/>
        <end position="492"/>
    </location>
</feature>
<name>A0ABT1IBN6_9PSEU</name>
<protein>
    <submittedName>
        <fullName evidence="2">Tetratricopeptide repeat-containing protein</fullName>
    </submittedName>
</protein>
<keyword evidence="3" id="KW-1185">Reference proteome</keyword>
<evidence type="ECO:0000313" key="3">
    <source>
        <dbReference type="Proteomes" id="UP001205185"/>
    </source>
</evidence>
<dbReference type="Gene3D" id="1.25.40.10">
    <property type="entry name" value="Tetratricopeptide repeat domain"/>
    <property type="match status" value="1"/>
</dbReference>
<reference evidence="2 3" key="1">
    <citation type="submission" date="2022-06" db="EMBL/GenBank/DDBJ databases">
        <title>Genomic Encyclopedia of Archaeal and Bacterial Type Strains, Phase II (KMG-II): from individual species to whole genera.</title>
        <authorList>
            <person name="Goeker M."/>
        </authorList>
    </citation>
    <scope>NUCLEOTIDE SEQUENCE [LARGE SCALE GENOMIC DNA]</scope>
    <source>
        <strain evidence="2 3">DSM 44255</strain>
    </source>
</reference>
<proteinExistence type="predicted"/>
<dbReference type="PROSITE" id="PS50005">
    <property type="entry name" value="TPR"/>
    <property type="match status" value="1"/>
</dbReference>
<dbReference type="SMART" id="SM00028">
    <property type="entry name" value="TPR"/>
    <property type="match status" value="2"/>
</dbReference>
<organism evidence="2 3">
    <name type="scientific">Actinokineospora diospyrosa</name>
    <dbReference type="NCBI Taxonomy" id="103728"/>
    <lineage>
        <taxon>Bacteria</taxon>
        <taxon>Bacillati</taxon>
        <taxon>Actinomycetota</taxon>
        <taxon>Actinomycetes</taxon>
        <taxon>Pseudonocardiales</taxon>
        <taxon>Pseudonocardiaceae</taxon>
        <taxon>Actinokineospora</taxon>
    </lineage>
</organism>
<dbReference type="InterPro" id="IPR011990">
    <property type="entry name" value="TPR-like_helical_dom_sf"/>
</dbReference>
<evidence type="ECO:0000256" key="1">
    <source>
        <dbReference type="PROSITE-ProRule" id="PRU00339"/>
    </source>
</evidence>
<gene>
    <name evidence="2" type="ORF">LV75_002555</name>
</gene>
<accession>A0ABT1IBN6</accession>
<dbReference type="SUPFAM" id="SSF52540">
    <property type="entry name" value="P-loop containing nucleoside triphosphate hydrolases"/>
    <property type="match status" value="1"/>
</dbReference>
<dbReference type="Gene3D" id="3.40.50.300">
    <property type="entry name" value="P-loop containing nucleotide triphosphate hydrolases"/>
    <property type="match status" value="1"/>
</dbReference>
<sequence>MVQVQQLPVPPAVFVDRVPVLEWMTARLDAARAAGRPAFLALHGPPGVGLRSMVHKCFWDAPERFADGSVRVRLGDGVAGTPDPVGEALGDLLVDLGVPAGDLPVSEEARARRLKTVTYRMSVLVVLEEVSSAAQVERFLVNSPTSAVVALCRSPLAQLRRLGFELAPVEPLEDRFGVELFEQALGPSWYSAAGVTPESVVRACGGYPLAITTTAAQIAGAREWEVADLVRDVSRRGLSALDRDAQEYVRDSFDRAYNRVAPAAARVYRLVVGLHPGRSVTTEAAATTVGTDAAEVRAALVELAGAQLVTQVAADRFEFHDVAYWHARESADIGEARADQRAAVARIVGWYLAAAVRHDRVLSARPRSGPLYQEPPPLQDGASIGPSRAEALAWLESHRQTLSAAVLLAHRFELHDLVWQLCEAMWGVLHLHGHYDDWIATHRAGVDSAMQVAEPAARMRVWSQLGSALLAVGDLDEAGRCFVQAYRFAPDPVGQQSALEWSGKVAARRGDWDEALSWYDRSWQVAAEEVAEKWRPRMLALLWLQRARAHRGAGRADAAVAAASEALRYFAGTAESDNLAKSLYELAEAQRLAGAPDASDNARRAAELFRADDSPRGEASALATVIECGAAAEADQARVLELYLRLGDPRGLSSPG</sequence>
<dbReference type="EMBL" id="JAMTCO010000006">
    <property type="protein sequence ID" value="MCP2270054.1"/>
    <property type="molecule type" value="Genomic_DNA"/>
</dbReference>
<dbReference type="InterPro" id="IPR019734">
    <property type="entry name" value="TPR_rpt"/>
</dbReference>
<dbReference type="Proteomes" id="UP001205185">
    <property type="component" value="Unassembled WGS sequence"/>
</dbReference>
<dbReference type="InterPro" id="IPR027417">
    <property type="entry name" value="P-loop_NTPase"/>
</dbReference>
<keyword evidence="1" id="KW-0802">TPR repeat</keyword>
<dbReference type="RefSeq" id="WP_253887044.1">
    <property type="nucleotide sequence ID" value="NZ_BAAAVB010000013.1"/>
</dbReference>
<comment type="caution">
    <text evidence="2">The sequence shown here is derived from an EMBL/GenBank/DDBJ whole genome shotgun (WGS) entry which is preliminary data.</text>
</comment>
<dbReference type="SUPFAM" id="SSF48452">
    <property type="entry name" value="TPR-like"/>
    <property type="match status" value="1"/>
</dbReference>